<proteinExistence type="predicted"/>
<feature type="signal peptide" evidence="2">
    <location>
        <begin position="1"/>
        <end position="19"/>
    </location>
</feature>
<feature type="compositionally biased region" description="Low complexity" evidence="1">
    <location>
        <begin position="95"/>
        <end position="104"/>
    </location>
</feature>
<evidence type="ECO:0008006" key="4">
    <source>
        <dbReference type="Google" id="ProtNLM"/>
    </source>
</evidence>
<sequence length="104" mass="10819">MSPLEAWVLVLLVIGSIEGNVKSSDGSVSGDAGASSLSSKSVRELKSMLKELKGDSKGVLEKSDLVQRVMEAQKTCSYKVKSSSTKDEGKDSKPSSSSSSSSSS</sequence>
<evidence type="ECO:0000256" key="1">
    <source>
        <dbReference type="SAM" id="MobiDB-lite"/>
    </source>
</evidence>
<name>A0A7S4DPI5_9EUKA</name>
<keyword evidence="2" id="KW-0732">Signal</keyword>
<feature type="compositionally biased region" description="Low complexity" evidence="1">
    <location>
        <begin position="21"/>
        <end position="40"/>
    </location>
</feature>
<dbReference type="AlphaFoldDB" id="A0A7S4DPI5"/>
<feature type="region of interest" description="Disordered" evidence="1">
    <location>
        <begin position="20"/>
        <end position="40"/>
    </location>
</feature>
<dbReference type="InterPro" id="IPR036361">
    <property type="entry name" value="SAP_dom_sf"/>
</dbReference>
<feature type="chain" id="PRO_5030757059" description="SAP domain-containing protein" evidence="2">
    <location>
        <begin position="20"/>
        <end position="104"/>
    </location>
</feature>
<accession>A0A7S4DPI5</accession>
<feature type="region of interest" description="Disordered" evidence="1">
    <location>
        <begin position="76"/>
        <end position="104"/>
    </location>
</feature>
<dbReference type="Gene3D" id="1.10.720.30">
    <property type="entry name" value="SAP domain"/>
    <property type="match status" value="1"/>
</dbReference>
<evidence type="ECO:0000256" key="2">
    <source>
        <dbReference type="SAM" id="SignalP"/>
    </source>
</evidence>
<reference evidence="3" key="1">
    <citation type="submission" date="2021-01" db="EMBL/GenBank/DDBJ databases">
        <authorList>
            <person name="Corre E."/>
            <person name="Pelletier E."/>
            <person name="Niang G."/>
            <person name="Scheremetjew M."/>
            <person name="Finn R."/>
            <person name="Kale V."/>
            <person name="Holt S."/>
            <person name="Cochrane G."/>
            <person name="Meng A."/>
            <person name="Brown T."/>
            <person name="Cohen L."/>
        </authorList>
    </citation>
    <scope>NUCLEOTIDE SEQUENCE</scope>
    <source>
        <strain evidence="3">CCCM811</strain>
    </source>
</reference>
<feature type="compositionally biased region" description="Basic and acidic residues" evidence="1">
    <location>
        <begin position="84"/>
        <end position="93"/>
    </location>
</feature>
<gene>
    <name evidence="3" type="ORF">LGLO00237_LOCUS13375</name>
</gene>
<protein>
    <recommendedName>
        <fullName evidence="4">SAP domain-containing protein</fullName>
    </recommendedName>
</protein>
<dbReference type="EMBL" id="HBIV01018449">
    <property type="protein sequence ID" value="CAE0661780.1"/>
    <property type="molecule type" value="Transcribed_RNA"/>
</dbReference>
<evidence type="ECO:0000313" key="3">
    <source>
        <dbReference type="EMBL" id="CAE0661780.1"/>
    </source>
</evidence>
<organism evidence="3">
    <name type="scientific">Lotharella globosa</name>
    <dbReference type="NCBI Taxonomy" id="91324"/>
    <lineage>
        <taxon>Eukaryota</taxon>
        <taxon>Sar</taxon>
        <taxon>Rhizaria</taxon>
        <taxon>Cercozoa</taxon>
        <taxon>Chlorarachniophyceae</taxon>
        <taxon>Lotharella</taxon>
    </lineage>
</organism>